<evidence type="ECO:0000256" key="3">
    <source>
        <dbReference type="ARBA" id="ARBA00022692"/>
    </source>
</evidence>
<keyword evidence="5 7" id="KW-0472">Membrane</keyword>
<dbReference type="EMBL" id="BRXS01000001">
    <property type="protein sequence ID" value="GLC23955.1"/>
    <property type="molecule type" value="Genomic_DNA"/>
</dbReference>
<dbReference type="InterPro" id="IPR025857">
    <property type="entry name" value="MacB_PCD"/>
</dbReference>
<organism evidence="10 11">
    <name type="scientific">Roseisolibacter agri</name>
    <dbReference type="NCBI Taxonomy" id="2014610"/>
    <lineage>
        <taxon>Bacteria</taxon>
        <taxon>Pseudomonadati</taxon>
        <taxon>Gemmatimonadota</taxon>
        <taxon>Gemmatimonadia</taxon>
        <taxon>Gemmatimonadales</taxon>
        <taxon>Gemmatimonadaceae</taxon>
        <taxon>Roseisolibacter</taxon>
    </lineage>
</organism>
<evidence type="ECO:0000256" key="2">
    <source>
        <dbReference type="ARBA" id="ARBA00022475"/>
    </source>
</evidence>
<feature type="domain" description="ABC3 transporter permease C-terminal" evidence="8">
    <location>
        <begin position="301"/>
        <end position="418"/>
    </location>
</feature>
<keyword evidence="11" id="KW-1185">Reference proteome</keyword>
<evidence type="ECO:0000256" key="5">
    <source>
        <dbReference type="ARBA" id="ARBA00023136"/>
    </source>
</evidence>
<gene>
    <name evidence="10" type="ORF">rosag_04680</name>
</gene>
<feature type="transmembrane region" description="Helical" evidence="7">
    <location>
        <begin position="292"/>
        <end position="321"/>
    </location>
</feature>
<evidence type="ECO:0000256" key="7">
    <source>
        <dbReference type="SAM" id="Phobius"/>
    </source>
</evidence>
<evidence type="ECO:0000256" key="4">
    <source>
        <dbReference type="ARBA" id="ARBA00022989"/>
    </source>
</evidence>
<comment type="caution">
    <text evidence="10">The sequence shown here is derived from an EMBL/GenBank/DDBJ whole genome shotgun (WGS) entry which is preliminary data.</text>
</comment>
<protein>
    <submittedName>
        <fullName evidence="10">ABC transporter permease</fullName>
    </submittedName>
</protein>
<accession>A0AA37QCU0</accession>
<feature type="domain" description="MacB-like periplasmic core" evidence="9">
    <location>
        <begin position="25"/>
        <end position="260"/>
    </location>
</feature>
<dbReference type="Pfam" id="PF12704">
    <property type="entry name" value="MacB_PCD"/>
    <property type="match status" value="1"/>
</dbReference>
<dbReference type="InterPro" id="IPR050250">
    <property type="entry name" value="Macrolide_Exporter_MacB"/>
</dbReference>
<dbReference type="AlphaFoldDB" id="A0AA37QCU0"/>
<feature type="transmembrane region" description="Helical" evidence="7">
    <location>
        <begin position="341"/>
        <end position="371"/>
    </location>
</feature>
<keyword evidence="3 7" id="KW-0812">Transmembrane</keyword>
<dbReference type="RefSeq" id="WP_284348401.1">
    <property type="nucleotide sequence ID" value="NZ_BRXS01000001.1"/>
</dbReference>
<comment type="subcellular location">
    <subcellularLocation>
        <location evidence="1">Cell membrane</location>
        <topology evidence="1">Multi-pass membrane protein</topology>
    </subcellularLocation>
</comment>
<dbReference type="GO" id="GO:0022857">
    <property type="term" value="F:transmembrane transporter activity"/>
    <property type="evidence" value="ECO:0007669"/>
    <property type="project" value="TreeGrafter"/>
</dbReference>
<comment type="similarity">
    <text evidence="6">Belongs to the ABC-4 integral membrane protein family.</text>
</comment>
<dbReference type="GO" id="GO:0005886">
    <property type="term" value="C:plasma membrane"/>
    <property type="evidence" value="ECO:0007669"/>
    <property type="project" value="UniProtKB-SubCell"/>
</dbReference>
<keyword evidence="4 7" id="KW-1133">Transmembrane helix</keyword>
<feature type="transmembrane region" description="Helical" evidence="7">
    <location>
        <begin position="383"/>
        <end position="406"/>
    </location>
</feature>
<proteinExistence type="inferred from homology"/>
<evidence type="ECO:0000259" key="9">
    <source>
        <dbReference type="Pfam" id="PF12704"/>
    </source>
</evidence>
<evidence type="ECO:0000313" key="10">
    <source>
        <dbReference type="EMBL" id="GLC23955.1"/>
    </source>
</evidence>
<reference evidence="10" key="1">
    <citation type="submission" date="2022-08" db="EMBL/GenBank/DDBJ databases">
        <title>Draft genome sequencing of Roseisolibacter agri AW1220.</title>
        <authorList>
            <person name="Tobiishi Y."/>
            <person name="Tonouchi A."/>
        </authorList>
    </citation>
    <scope>NUCLEOTIDE SEQUENCE</scope>
    <source>
        <strain evidence="10">AW1220</strain>
    </source>
</reference>
<sequence length="426" mass="44074">MPITAYATALRTGADALRANPVRALLATLGVVIGAAALVSVLAVGDGVERFARDMVSREGYDLVQVRPVTEDSVDGTMMPRADVRRFAVADVPALAGALGDGERVALVRRGITLADLGSPARRRVIAVTGVALSAPDTLGQGLLAGRRLTPAETRDGTAVAVVNEALARALLADSGRGPKGVSAALGDSVPLGGRWARVVGVTTSERESAIRPGALALTAPLAIVEPALVATRQGPAQEAMLVATARNAEAVEAMRGRVEKWLASRDAQWKRQWRVGAGARERLQQVRQGMLVFKLLMGSITGITLIVGGIGIMNVLLASVAERTREIGVRKAVGAKRRDILLQFLAESVTITAAGSAIGTALGLGAAYGVTAIMRAQTEARVYAATTAGTLLVSLGTAVLVGLAFGCYPALRAARLAPIEAIHTE</sequence>
<dbReference type="PANTHER" id="PTHR30572">
    <property type="entry name" value="MEMBRANE COMPONENT OF TRANSPORTER-RELATED"/>
    <property type="match status" value="1"/>
</dbReference>
<dbReference type="Proteomes" id="UP001161325">
    <property type="component" value="Unassembled WGS sequence"/>
</dbReference>
<feature type="transmembrane region" description="Helical" evidence="7">
    <location>
        <begin position="24"/>
        <end position="45"/>
    </location>
</feature>
<evidence type="ECO:0000256" key="6">
    <source>
        <dbReference type="ARBA" id="ARBA00038076"/>
    </source>
</evidence>
<evidence type="ECO:0000313" key="11">
    <source>
        <dbReference type="Proteomes" id="UP001161325"/>
    </source>
</evidence>
<dbReference type="InterPro" id="IPR003838">
    <property type="entry name" value="ABC3_permease_C"/>
</dbReference>
<dbReference type="PANTHER" id="PTHR30572:SF4">
    <property type="entry name" value="ABC TRANSPORTER PERMEASE YTRF"/>
    <property type="match status" value="1"/>
</dbReference>
<evidence type="ECO:0000259" key="8">
    <source>
        <dbReference type="Pfam" id="PF02687"/>
    </source>
</evidence>
<keyword evidence="2" id="KW-1003">Cell membrane</keyword>
<name>A0AA37QCU0_9BACT</name>
<dbReference type="Pfam" id="PF02687">
    <property type="entry name" value="FtsX"/>
    <property type="match status" value="1"/>
</dbReference>
<evidence type="ECO:0000256" key="1">
    <source>
        <dbReference type="ARBA" id="ARBA00004651"/>
    </source>
</evidence>